<proteinExistence type="predicted"/>
<dbReference type="SUPFAM" id="SSF103088">
    <property type="entry name" value="OmpA-like"/>
    <property type="match status" value="1"/>
</dbReference>
<sequence length="594" mass="64958">MNQPRPSNQPSSANPAASPQLKHEWAELRTLLLAPEQTQLTELRNRIDHTETDAPSVSKVLAEAITLRGKQDERLTAALTPHVQTALTSSVRRHPHVIAEAIAPIMGPAIRQAIVRTLQGMMQSFNQTIDHSLSPKGLAWRIEAWRTGRPFAEVVLLHTLRFRVEQLFLIHRDTGLLLHHVASDTAIIHDQQLVSGMLTAIQAFVQDTFRTPRGQTLNTLEVGECRVLIEQGAQAVLACVVRGTAPGYLRAQVQQTLESIQLDYADAFAAFDGNPSGFDATHDRLMECVQTQYQTPRTQISPMAWVTVAALVLATAFWGWTSYQDTQRWHQLTQKIRTLPGIVITTLERDGQTVTLEGLRDPLATDPTDLLTEAGIARDHITSHWTPFHSLDSQFAGPRAIALLHPPETATLRYDDGRLTASGTAPELWAIQARQIAPLLPGIREYHDTDLHTVSRADLIAQLNRSDFLFESGSSTLSEEELRKVTPVKSLLEDLRQSALSSSDGTLLVEAIGDADSAGPETMNFLLATARAHAVIVALGGPAAFPPLTFTASVEPASFAGQKRGGTKNHQTAQRRVTLLVTSKNVAGRAGSAP</sequence>
<protein>
    <recommendedName>
        <fullName evidence="4">OmpA-like domain-containing protein</fullName>
    </recommendedName>
</protein>
<dbReference type="OrthoDB" id="5347798at2"/>
<dbReference type="RefSeq" id="WP_121988807.1">
    <property type="nucleotide sequence ID" value="NZ_OUNR01000012.1"/>
</dbReference>
<dbReference type="Proteomes" id="UP000248168">
    <property type="component" value="Unassembled WGS sequence"/>
</dbReference>
<dbReference type="EMBL" id="OUNR01000012">
    <property type="protein sequence ID" value="SPP64401.1"/>
    <property type="molecule type" value="Genomic_DNA"/>
</dbReference>
<keyword evidence="3" id="KW-1185">Reference proteome</keyword>
<dbReference type="InterPro" id="IPR036737">
    <property type="entry name" value="OmpA-like_sf"/>
</dbReference>
<organism evidence="2 3">
    <name type="scientific">Nitrospira lenta</name>
    <dbReference type="NCBI Taxonomy" id="1436998"/>
    <lineage>
        <taxon>Bacteria</taxon>
        <taxon>Pseudomonadati</taxon>
        <taxon>Nitrospirota</taxon>
        <taxon>Nitrospiria</taxon>
        <taxon>Nitrospirales</taxon>
        <taxon>Nitrospiraceae</taxon>
        <taxon>Nitrospira</taxon>
    </lineage>
</organism>
<name>A0A330L3P2_9BACT</name>
<accession>A0A330L3P2</accession>
<evidence type="ECO:0000256" key="1">
    <source>
        <dbReference type="SAM" id="MobiDB-lite"/>
    </source>
</evidence>
<feature type="region of interest" description="Disordered" evidence="1">
    <location>
        <begin position="1"/>
        <end position="20"/>
    </location>
</feature>
<evidence type="ECO:0000313" key="2">
    <source>
        <dbReference type="EMBL" id="SPP64401.1"/>
    </source>
</evidence>
<dbReference type="AlphaFoldDB" id="A0A330L3P2"/>
<reference evidence="3" key="1">
    <citation type="submission" date="2018-04" db="EMBL/GenBank/DDBJ databases">
        <authorList>
            <person name="Lucker S."/>
            <person name="Sakoula D."/>
        </authorList>
    </citation>
    <scope>NUCLEOTIDE SEQUENCE [LARGE SCALE GENOMIC DNA]</scope>
</reference>
<evidence type="ECO:0008006" key="4">
    <source>
        <dbReference type="Google" id="ProtNLM"/>
    </source>
</evidence>
<gene>
    <name evidence="2" type="ORF">NITLEN_20040</name>
</gene>
<dbReference type="InParanoid" id="A0A330L3P2"/>
<dbReference type="Gene3D" id="3.30.1330.60">
    <property type="entry name" value="OmpA-like domain"/>
    <property type="match status" value="1"/>
</dbReference>
<evidence type="ECO:0000313" key="3">
    <source>
        <dbReference type="Proteomes" id="UP000248168"/>
    </source>
</evidence>